<name>A0ABY8C7Y4_9GAMM</name>
<evidence type="ECO:0000256" key="5">
    <source>
        <dbReference type="ARBA" id="ARBA00023136"/>
    </source>
</evidence>
<evidence type="ECO:0000313" key="9">
    <source>
        <dbReference type="Proteomes" id="UP001222275"/>
    </source>
</evidence>
<dbReference type="Pfam" id="PF06271">
    <property type="entry name" value="RDD"/>
    <property type="match status" value="1"/>
</dbReference>
<feature type="domain" description="RDD" evidence="7">
    <location>
        <begin position="14"/>
        <end position="152"/>
    </location>
</feature>
<evidence type="ECO:0000256" key="6">
    <source>
        <dbReference type="SAM" id="Phobius"/>
    </source>
</evidence>
<reference evidence="8 9" key="1">
    <citation type="submission" date="2022-06" db="EMBL/GenBank/DDBJ databases">
        <title>Thiomicrohabdus sp. nov, an obligately chemolithoautotrophic, sulfur-oxidizing bacterium isolated from beach of Guanyin Mountain. Amoy.</title>
        <authorList>
            <person name="Zhu H."/>
        </authorList>
    </citation>
    <scope>NUCLEOTIDE SEQUENCE [LARGE SCALE GENOMIC DNA]</scope>
    <source>
        <strain evidence="8 9">XGS-01</strain>
    </source>
</reference>
<evidence type="ECO:0000256" key="4">
    <source>
        <dbReference type="ARBA" id="ARBA00022989"/>
    </source>
</evidence>
<keyword evidence="3 6" id="KW-0812">Transmembrane</keyword>
<dbReference type="EMBL" id="CP102381">
    <property type="protein sequence ID" value="WEJ62069.1"/>
    <property type="molecule type" value="Genomic_DNA"/>
</dbReference>
<gene>
    <name evidence="8" type="ORF">NR989_08590</name>
</gene>
<keyword evidence="2" id="KW-1003">Cell membrane</keyword>
<sequence>MEQIDNTAQTPISYGGFWKRLAAYILDWIILTIISIIILVVFSASFGTLLNAETFEEGNEAALLGLTLGADLLTFAIAWLYYAGMESSSKQATFGKLALGMKVTRLNGEPISFLRASARFFSKILSVLLLFIGFIMIAFTEKKQGLHDMIAGVVIVNK</sequence>
<feature type="transmembrane region" description="Helical" evidence="6">
    <location>
        <begin position="62"/>
        <end position="82"/>
    </location>
</feature>
<proteinExistence type="predicted"/>
<dbReference type="RefSeq" id="WP_275594326.1">
    <property type="nucleotide sequence ID" value="NZ_CP102381.1"/>
</dbReference>
<organism evidence="8 9">
    <name type="scientific">Thiomicrorhabdus lithotrophica</name>
    <dbReference type="NCBI Taxonomy" id="2949997"/>
    <lineage>
        <taxon>Bacteria</taxon>
        <taxon>Pseudomonadati</taxon>
        <taxon>Pseudomonadota</taxon>
        <taxon>Gammaproteobacteria</taxon>
        <taxon>Thiotrichales</taxon>
        <taxon>Piscirickettsiaceae</taxon>
        <taxon>Thiomicrorhabdus</taxon>
    </lineage>
</organism>
<comment type="subcellular location">
    <subcellularLocation>
        <location evidence="1">Cell membrane</location>
        <topology evidence="1">Multi-pass membrane protein</topology>
    </subcellularLocation>
</comment>
<evidence type="ECO:0000259" key="7">
    <source>
        <dbReference type="Pfam" id="PF06271"/>
    </source>
</evidence>
<feature type="transmembrane region" description="Helical" evidence="6">
    <location>
        <begin position="21"/>
        <end position="42"/>
    </location>
</feature>
<protein>
    <submittedName>
        <fullName evidence="8">RDD family protein</fullName>
    </submittedName>
</protein>
<dbReference type="Proteomes" id="UP001222275">
    <property type="component" value="Chromosome"/>
</dbReference>
<feature type="transmembrane region" description="Helical" evidence="6">
    <location>
        <begin position="120"/>
        <end position="139"/>
    </location>
</feature>
<dbReference type="InterPro" id="IPR051791">
    <property type="entry name" value="Pra-immunoreactive"/>
</dbReference>
<keyword evidence="9" id="KW-1185">Reference proteome</keyword>
<dbReference type="PANTHER" id="PTHR36115">
    <property type="entry name" value="PROLINE-RICH ANTIGEN HOMOLOG-RELATED"/>
    <property type="match status" value="1"/>
</dbReference>
<evidence type="ECO:0000313" key="8">
    <source>
        <dbReference type="EMBL" id="WEJ62069.1"/>
    </source>
</evidence>
<dbReference type="InterPro" id="IPR010432">
    <property type="entry name" value="RDD"/>
</dbReference>
<keyword evidence="5 6" id="KW-0472">Membrane</keyword>
<keyword evidence="4 6" id="KW-1133">Transmembrane helix</keyword>
<evidence type="ECO:0000256" key="1">
    <source>
        <dbReference type="ARBA" id="ARBA00004651"/>
    </source>
</evidence>
<evidence type="ECO:0000256" key="2">
    <source>
        <dbReference type="ARBA" id="ARBA00022475"/>
    </source>
</evidence>
<evidence type="ECO:0000256" key="3">
    <source>
        <dbReference type="ARBA" id="ARBA00022692"/>
    </source>
</evidence>
<accession>A0ABY8C7Y4</accession>